<gene>
    <name evidence="2" type="ORF">ABVK25_009630</name>
</gene>
<accession>A0ABR4AWS8</accession>
<feature type="compositionally biased region" description="Polar residues" evidence="1">
    <location>
        <begin position="586"/>
        <end position="602"/>
    </location>
</feature>
<dbReference type="EMBL" id="JBHFEH010000052">
    <property type="protein sequence ID" value="KAL2050127.1"/>
    <property type="molecule type" value="Genomic_DNA"/>
</dbReference>
<feature type="compositionally biased region" description="Polar residues" evidence="1">
    <location>
        <begin position="654"/>
        <end position="663"/>
    </location>
</feature>
<feature type="compositionally biased region" description="Polar residues" evidence="1">
    <location>
        <begin position="558"/>
        <end position="574"/>
    </location>
</feature>
<feature type="region of interest" description="Disordered" evidence="1">
    <location>
        <begin position="473"/>
        <end position="694"/>
    </location>
</feature>
<feature type="compositionally biased region" description="Polar residues" evidence="1">
    <location>
        <begin position="289"/>
        <end position="304"/>
    </location>
</feature>
<evidence type="ECO:0000313" key="3">
    <source>
        <dbReference type="Proteomes" id="UP001590951"/>
    </source>
</evidence>
<name>A0ABR4AWS8_9LECA</name>
<comment type="caution">
    <text evidence="2">The sequence shown here is derived from an EMBL/GenBank/DDBJ whole genome shotgun (WGS) entry which is preliminary data.</text>
</comment>
<evidence type="ECO:0000256" key="1">
    <source>
        <dbReference type="SAM" id="MobiDB-lite"/>
    </source>
</evidence>
<feature type="compositionally biased region" description="Acidic residues" evidence="1">
    <location>
        <begin position="491"/>
        <end position="507"/>
    </location>
</feature>
<proteinExistence type="predicted"/>
<organism evidence="2 3">
    <name type="scientific">Lepraria finkii</name>
    <dbReference type="NCBI Taxonomy" id="1340010"/>
    <lineage>
        <taxon>Eukaryota</taxon>
        <taxon>Fungi</taxon>
        <taxon>Dikarya</taxon>
        <taxon>Ascomycota</taxon>
        <taxon>Pezizomycotina</taxon>
        <taxon>Lecanoromycetes</taxon>
        <taxon>OSLEUM clade</taxon>
        <taxon>Lecanoromycetidae</taxon>
        <taxon>Lecanorales</taxon>
        <taxon>Lecanorineae</taxon>
        <taxon>Stereocaulaceae</taxon>
        <taxon>Lepraria</taxon>
    </lineage>
</organism>
<sequence>MNQTSTDKQTFEKMLSDDYGVHIPFTNELCNFETLTETEDHTIPNLNASNLNSSLLNNGMQSLKALCSSLREKEEAAMKIEPVAAHVPDPAISEQRQVFSRSTQHQGTKGVWSPPSHDGLNINTNPTSPFEYPPQTQVPRPPFLTRPNSFLRHQYNPWVQSGSSSPLINKNYTLFDSHNPLLIGTNSAYHNIGQLQHDSRANAMVHQARQPFEESNLRSPLTQSPNYNMLHQPKSHYYTRYPDSPIFLPDAHFRSPHIDFNTPGLPHTPPRISHVSHFQHTPTISASSLKSINREASSPASSGPQVKREPSTGKRHHAAMQTEPSFDNVQLPKIRLPQEDRALLEGLIAAMTDGHDAEDNVGMIKTWDKIRLAKADKLREKAREMLELMRRAEREDISEKRATHQYESFEHRYDELCKALKTQKTICKHLMEEEYSCIVANDPTYAAQRVKNNRRVNDQKKIAIEVGREMMGEKGRGKGRKVEKLPSVTYVEEDENSGDDAMSEEDSYASLVIKSEPHSRKKAKKTRPTSMDDDSDFIMKTPSASKKAKRQSRSAYKPTNNGNAPSTSRSLRTTRNARHIEDSDEASQAMNGSLTNHRSQLAQDQYDGYGYNNYQQHQYAPSKGHGLPSMVPELPRDMFGPSPGYQHPPHDQHTPYSSGTDPTHASDYHGNDGTDANGYGDGSYGDDLFGPARR</sequence>
<keyword evidence="3" id="KW-1185">Reference proteome</keyword>
<dbReference type="Proteomes" id="UP001590951">
    <property type="component" value="Unassembled WGS sequence"/>
</dbReference>
<feature type="compositionally biased region" description="Low complexity" evidence="1">
    <location>
        <begin position="603"/>
        <end position="619"/>
    </location>
</feature>
<feature type="compositionally biased region" description="Basic and acidic residues" evidence="1">
    <location>
        <begin position="473"/>
        <end position="484"/>
    </location>
</feature>
<protein>
    <submittedName>
        <fullName evidence="2">Uncharacterized protein</fullName>
    </submittedName>
</protein>
<reference evidence="2 3" key="1">
    <citation type="submission" date="2024-09" db="EMBL/GenBank/DDBJ databases">
        <title>Rethinking Asexuality: The Enigmatic Case of Functional Sexual Genes in Lepraria (Stereocaulaceae).</title>
        <authorList>
            <person name="Doellman M."/>
            <person name="Sun Y."/>
            <person name="Barcenas-Pena A."/>
            <person name="Lumbsch H.T."/>
            <person name="Grewe F."/>
        </authorList>
    </citation>
    <scope>NUCLEOTIDE SEQUENCE [LARGE SCALE GENOMIC DNA]</scope>
    <source>
        <strain evidence="2 3">Grewe 0041</strain>
    </source>
</reference>
<feature type="region of interest" description="Disordered" evidence="1">
    <location>
        <begin position="289"/>
        <end position="331"/>
    </location>
</feature>
<evidence type="ECO:0000313" key="2">
    <source>
        <dbReference type="EMBL" id="KAL2050127.1"/>
    </source>
</evidence>